<dbReference type="InterPro" id="IPR023346">
    <property type="entry name" value="Lysozyme-like_dom_sf"/>
</dbReference>
<evidence type="ECO:0000256" key="8">
    <source>
        <dbReference type="ARBA" id="ARBA00023136"/>
    </source>
</evidence>
<dbReference type="Gene3D" id="1.10.3810.10">
    <property type="entry name" value="Biosynthetic peptidoglycan transglycosylase-like"/>
    <property type="match status" value="1"/>
</dbReference>
<accession>A0A4Y4XP19</accession>
<dbReference type="GO" id="GO:0071555">
    <property type="term" value="P:cell wall organization"/>
    <property type="evidence" value="ECO:0007669"/>
    <property type="project" value="UniProtKB-KW"/>
</dbReference>
<dbReference type="PANTHER" id="PTHR32282:SF11">
    <property type="entry name" value="PENICILLIN-BINDING PROTEIN 1B"/>
    <property type="match status" value="1"/>
</dbReference>
<keyword evidence="9" id="KW-0961">Cell wall biogenesis/degradation</keyword>
<keyword evidence="7" id="KW-0573">Peptidoglycan synthesis</keyword>
<sequence length="67" mass="7766">IMRAMIKNAKSGRYTEGGSTLTQQLVKNMVLTREKTLTRKLKEAIISLRIEKVLSKEEILERYLNQT</sequence>
<keyword evidence="8" id="KW-0472">Membrane</keyword>
<evidence type="ECO:0000313" key="13">
    <source>
        <dbReference type="EMBL" id="OOQ41433.1"/>
    </source>
</evidence>
<comment type="catalytic activity">
    <reaction evidence="11">
        <text>[GlcNAc-(1-&gt;4)-Mur2Ac(oyl-L-Ala-gamma-D-Glu-L-Lys-D-Ala-D-Ala)](n)-di-trans,octa-cis-undecaprenyl diphosphate + beta-D-GlcNAc-(1-&gt;4)-Mur2Ac(oyl-L-Ala-gamma-D-Glu-L-Lys-D-Ala-D-Ala)-di-trans,octa-cis-undecaprenyl diphosphate = [GlcNAc-(1-&gt;4)-Mur2Ac(oyl-L-Ala-gamma-D-Glu-L-Lys-D-Ala-D-Ala)](n+1)-di-trans,octa-cis-undecaprenyl diphosphate + di-trans,octa-cis-undecaprenyl diphosphate + H(+)</text>
        <dbReference type="Rhea" id="RHEA:23708"/>
        <dbReference type="Rhea" id="RHEA-COMP:9602"/>
        <dbReference type="Rhea" id="RHEA-COMP:9603"/>
        <dbReference type="ChEBI" id="CHEBI:15378"/>
        <dbReference type="ChEBI" id="CHEBI:58405"/>
        <dbReference type="ChEBI" id="CHEBI:60033"/>
        <dbReference type="ChEBI" id="CHEBI:78435"/>
        <dbReference type="EC" id="2.4.99.28"/>
    </reaction>
</comment>
<organism evidence="13 14">
    <name type="scientific">Helicobacter pylori</name>
    <name type="common">Campylobacter pylori</name>
    <dbReference type="NCBI Taxonomy" id="210"/>
    <lineage>
        <taxon>Bacteria</taxon>
        <taxon>Pseudomonadati</taxon>
        <taxon>Campylobacterota</taxon>
        <taxon>Epsilonproteobacteria</taxon>
        <taxon>Campylobacterales</taxon>
        <taxon>Helicobacteraceae</taxon>
        <taxon>Helicobacter</taxon>
    </lineage>
</organism>
<dbReference type="PANTHER" id="PTHR32282">
    <property type="entry name" value="BINDING PROTEIN TRANSPEPTIDASE, PUTATIVE-RELATED"/>
    <property type="match status" value="1"/>
</dbReference>
<evidence type="ECO:0000256" key="6">
    <source>
        <dbReference type="ARBA" id="ARBA00022960"/>
    </source>
</evidence>
<feature type="non-terminal residue" evidence="13">
    <location>
        <position position="67"/>
    </location>
</feature>
<dbReference type="SUPFAM" id="SSF53955">
    <property type="entry name" value="Lysozyme-like"/>
    <property type="match status" value="1"/>
</dbReference>
<keyword evidence="6" id="KW-0133">Cell shape</keyword>
<dbReference type="InterPro" id="IPR050396">
    <property type="entry name" value="Glycosyltr_51/Transpeptidase"/>
</dbReference>
<evidence type="ECO:0000256" key="5">
    <source>
        <dbReference type="ARBA" id="ARBA00022679"/>
    </source>
</evidence>
<comment type="pathway">
    <text evidence="2">Cell wall biogenesis; peptidoglycan biosynthesis.</text>
</comment>
<evidence type="ECO:0000256" key="3">
    <source>
        <dbReference type="ARBA" id="ARBA00022475"/>
    </source>
</evidence>
<keyword evidence="5" id="KW-0808">Transferase</keyword>
<dbReference type="GO" id="GO:0005886">
    <property type="term" value="C:plasma membrane"/>
    <property type="evidence" value="ECO:0007669"/>
    <property type="project" value="UniProtKB-SubCell"/>
</dbReference>
<dbReference type="InterPro" id="IPR036950">
    <property type="entry name" value="PBP_transglycosylase"/>
</dbReference>
<dbReference type="AlphaFoldDB" id="A0A4Y4XP19"/>
<evidence type="ECO:0000256" key="4">
    <source>
        <dbReference type="ARBA" id="ARBA00022676"/>
    </source>
</evidence>
<comment type="catalytic activity">
    <reaction evidence="10">
        <text>Preferential cleavage: (Ac)2-L-Lys-D-Ala-|-D-Ala. Also transpeptidation of peptidyl-alanyl moieties that are N-acyl substituents of D-alanine.</text>
        <dbReference type="EC" id="3.4.16.4"/>
    </reaction>
</comment>
<dbReference type="GO" id="GO:0030288">
    <property type="term" value="C:outer membrane-bounded periplasmic space"/>
    <property type="evidence" value="ECO:0007669"/>
    <property type="project" value="TreeGrafter"/>
</dbReference>
<reference evidence="13 14" key="1">
    <citation type="journal article" date="2017" name="Front. Cell. Infect. Microbiol.">
        <title>Whole Genome Sequence and Phylogenetic Analysis Show Helicobacter pylori Strains from Latin America Have Followed a Unique Evolution Pathway.</title>
        <authorList>
            <person name="Munoz-Ramirez Z.Y."/>
            <person name="Mendez-Tenorio A."/>
            <person name="Kato I."/>
            <person name="Bravo M.M."/>
            <person name="Rizzato C."/>
            <person name="Thorell K."/>
            <person name="Torres R.C."/>
            <person name="Aviles-Jimenez F."/>
            <person name="Camorlinga M."/>
            <person name="Canzian F."/>
            <person name="Torres J."/>
        </authorList>
    </citation>
    <scope>NUCLEOTIDE SEQUENCE [LARGE SCALE GENOMIC DNA]</scope>
    <source>
        <strain evidence="13 14">CM22351</strain>
    </source>
</reference>
<evidence type="ECO:0000256" key="1">
    <source>
        <dbReference type="ARBA" id="ARBA00004236"/>
    </source>
</evidence>
<dbReference type="InterPro" id="IPR001264">
    <property type="entry name" value="Glyco_trans_51"/>
</dbReference>
<gene>
    <name evidence="13" type="ORF">B0X64_00945</name>
</gene>
<feature type="domain" description="Glycosyl transferase family 51" evidence="12">
    <location>
        <begin position="1"/>
        <end position="66"/>
    </location>
</feature>
<dbReference type="RefSeq" id="WP_198937042.1">
    <property type="nucleotide sequence ID" value="NZ_MUPN01000110.1"/>
</dbReference>
<evidence type="ECO:0000256" key="10">
    <source>
        <dbReference type="ARBA" id="ARBA00034000"/>
    </source>
</evidence>
<evidence type="ECO:0000256" key="11">
    <source>
        <dbReference type="ARBA" id="ARBA00049902"/>
    </source>
</evidence>
<dbReference type="GO" id="GO:0008955">
    <property type="term" value="F:peptidoglycan glycosyltransferase activity"/>
    <property type="evidence" value="ECO:0007669"/>
    <property type="project" value="UniProtKB-EC"/>
</dbReference>
<protein>
    <recommendedName>
        <fullName evidence="12">Glycosyl transferase family 51 domain-containing protein</fullName>
    </recommendedName>
</protein>
<keyword evidence="3" id="KW-1003">Cell membrane</keyword>
<comment type="caution">
    <text evidence="13">The sequence shown here is derived from an EMBL/GenBank/DDBJ whole genome shotgun (WGS) entry which is preliminary data.</text>
</comment>
<comment type="subcellular location">
    <subcellularLocation>
        <location evidence="1">Cell membrane</location>
    </subcellularLocation>
</comment>
<proteinExistence type="predicted"/>
<dbReference type="GO" id="GO:0009002">
    <property type="term" value="F:serine-type D-Ala-D-Ala carboxypeptidase activity"/>
    <property type="evidence" value="ECO:0007669"/>
    <property type="project" value="UniProtKB-EC"/>
</dbReference>
<name>A0A4Y4XP19_HELPX</name>
<dbReference type="GO" id="GO:0009252">
    <property type="term" value="P:peptidoglycan biosynthetic process"/>
    <property type="evidence" value="ECO:0007669"/>
    <property type="project" value="UniProtKB-KW"/>
</dbReference>
<evidence type="ECO:0000256" key="9">
    <source>
        <dbReference type="ARBA" id="ARBA00023316"/>
    </source>
</evidence>
<evidence type="ECO:0000259" key="12">
    <source>
        <dbReference type="Pfam" id="PF00912"/>
    </source>
</evidence>
<keyword evidence="4" id="KW-0328">Glycosyltransferase</keyword>
<feature type="non-terminal residue" evidence="13">
    <location>
        <position position="1"/>
    </location>
</feature>
<evidence type="ECO:0000256" key="7">
    <source>
        <dbReference type="ARBA" id="ARBA00022984"/>
    </source>
</evidence>
<dbReference type="GO" id="GO:0008360">
    <property type="term" value="P:regulation of cell shape"/>
    <property type="evidence" value="ECO:0007669"/>
    <property type="project" value="UniProtKB-KW"/>
</dbReference>
<dbReference type="Pfam" id="PF00912">
    <property type="entry name" value="Transgly"/>
    <property type="match status" value="1"/>
</dbReference>
<dbReference type="Proteomes" id="UP000319650">
    <property type="component" value="Unassembled WGS sequence"/>
</dbReference>
<dbReference type="EMBL" id="MUPN01000110">
    <property type="protein sequence ID" value="OOQ41433.1"/>
    <property type="molecule type" value="Genomic_DNA"/>
</dbReference>
<evidence type="ECO:0000256" key="2">
    <source>
        <dbReference type="ARBA" id="ARBA00004752"/>
    </source>
</evidence>
<evidence type="ECO:0000313" key="14">
    <source>
        <dbReference type="Proteomes" id="UP000319650"/>
    </source>
</evidence>